<dbReference type="InterPro" id="IPR036291">
    <property type="entry name" value="NAD(P)-bd_dom_sf"/>
</dbReference>
<dbReference type="EMBL" id="MEZZ01000044">
    <property type="protein sequence ID" value="OGD67968.1"/>
    <property type="molecule type" value="Genomic_DNA"/>
</dbReference>
<accession>A0A1F5EKN0</accession>
<name>A0A1F5EKN0_9BACT</name>
<dbReference type="InterPro" id="IPR058205">
    <property type="entry name" value="D-LDH-like"/>
</dbReference>
<dbReference type="PROSITE" id="PS00670">
    <property type="entry name" value="D_2_HYDROXYACID_DH_2"/>
    <property type="match status" value="1"/>
</dbReference>
<dbReference type="GO" id="GO:0047545">
    <property type="term" value="F:(S)-2-hydroxyglutarate dehydrogenase activity"/>
    <property type="evidence" value="ECO:0007669"/>
    <property type="project" value="UniProtKB-ARBA"/>
</dbReference>
<protein>
    <recommendedName>
        <fullName evidence="9">Hydroxyacid dehydrogenase</fullName>
    </recommendedName>
</protein>
<feature type="domain" description="D-isomer specific 2-hydroxyacid dehydrogenase NAD-binding" evidence="6">
    <location>
        <begin position="106"/>
        <end position="303"/>
    </location>
</feature>
<dbReference type="InterPro" id="IPR029753">
    <property type="entry name" value="D-isomer_DH_CS"/>
</dbReference>
<keyword evidence="2 4" id="KW-0560">Oxidoreductase</keyword>
<dbReference type="AlphaFoldDB" id="A0A1F5EKN0"/>
<evidence type="ECO:0000259" key="5">
    <source>
        <dbReference type="Pfam" id="PF00389"/>
    </source>
</evidence>
<sequence>MKIVYFYEEGKEKDYFSERLSGNEIVFLKGTTQDNIAYKDDQAEMLVVFVNSPVGIDEMNRFPNLKSIVTRSTGYDHIDLEEAKKRNIKVSNVPTYGENTVAEFSFALLLSLTRKIYPAYNRIVEQGSFSQEGLRGSDLAGKTMGIVGVGNIGKHSIRMANGFGMKVIAFDIKRDEDFAKELNFEYADFDDLLSESDIISLHVPLNPHTRHLINKENISKIKKGAILINTSRGEVVETDAVVEALEKGILSGAGLDVLEEESLMNDEVSLLTQEHPNPDTLKTVLENQYLIDHPQVIITPHNAFNTQEAIERIFSVTVENIKAVEKNNPINLVTV</sequence>
<comment type="similarity">
    <text evidence="1 4">Belongs to the D-isomer specific 2-hydroxyacid dehydrogenase family.</text>
</comment>
<evidence type="ECO:0008006" key="9">
    <source>
        <dbReference type="Google" id="ProtNLM"/>
    </source>
</evidence>
<evidence type="ECO:0000256" key="1">
    <source>
        <dbReference type="ARBA" id="ARBA00005854"/>
    </source>
</evidence>
<organism evidence="7 8">
    <name type="scientific">Candidatus Campbellbacteria bacterium RIFCSPHIGHO2_01_FULL_34_10</name>
    <dbReference type="NCBI Taxonomy" id="1797577"/>
    <lineage>
        <taxon>Bacteria</taxon>
        <taxon>Candidatus Campbelliibacteriota</taxon>
    </lineage>
</organism>
<evidence type="ECO:0000313" key="8">
    <source>
        <dbReference type="Proteomes" id="UP000186670"/>
    </source>
</evidence>
<dbReference type="GO" id="GO:0051287">
    <property type="term" value="F:NAD binding"/>
    <property type="evidence" value="ECO:0007669"/>
    <property type="project" value="InterPro"/>
</dbReference>
<dbReference type="InterPro" id="IPR006140">
    <property type="entry name" value="D-isomer_DH_NAD-bd"/>
</dbReference>
<dbReference type="GO" id="GO:0004617">
    <property type="term" value="F:phosphoglycerate dehydrogenase activity"/>
    <property type="evidence" value="ECO:0007669"/>
    <property type="project" value="UniProtKB-ARBA"/>
</dbReference>
<dbReference type="Pfam" id="PF02826">
    <property type="entry name" value="2-Hacid_dh_C"/>
    <property type="match status" value="1"/>
</dbReference>
<dbReference type="Gene3D" id="3.40.50.720">
    <property type="entry name" value="NAD(P)-binding Rossmann-like Domain"/>
    <property type="match status" value="2"/>
</dbReference>
<gene>
    <name evidence="7" type="ORF">A2811_00995</name>
</gene>
<dbReference type="FunFam" id="3.40.50.720:FF:000041">
    <property type="entry name" value="D-3-phosphoglycerate dehydrogenase"/>
    <property type="match status" value="1"/>
</dbReference>
<keyword evidence="3" id="KW-0520">NAD</keyword>
<evidence type="ECO:0000256" key="3">
    <source>
        <dbReference type="ARBA" id="ARBA00023027"/>
    </source>
</evidence>
<dbReference type="SUPFAM" id="SSF51735">
    <property type="entry name" value="NAD(P)-binding Rossmann-fold domains"/>
    <property type="match status" value="1"/>
</dbReference>
<feature type="domain" description="D-isomer specific 2-hydroxyacid dehydrogenase catalytic" evidence="5">
    <location>
        <begin position="12"/>
        <end position="331"/>
    </location>
</feature>
<dbReference type="InterPro" id="IPR029752">
    <property type="entry name" value="D-isomer_DH_CS1"/>
</dbReference>
<reference evidence="7 8" key="1">
    <citation type="journal article" date="2016" name="Nat. Commun.">
        <title>Thousands of microbial genomes shed light on interconnected biogeochemical processes in an aquifer system.</title>
        <authorList>
            <person name="Anantharaman K."/>
            <person name="Brown C.T."/>
            <person name="Hug L.A."/>
            <person name="Sharon I."/>
            <person name="Castelle C.J."/>
            <person name="Probst A.J."/>
            <person name="Thomas B.C."/>
            <person name="Singh A."/>
            <person name="Wilkins M.J."/>
            <person name="Karaoz U."/>
            <person name="Brodie E.L."/>
            <person name="Williams K.H."/>
            <person name="Hubbard S.S."/>
            <person name="Banfield J.F."/>
        </authorList>
    </citation>
    <scope>NUCLEOTIDE SEQUENCE [LARGE SCALE GENOMIC DNA]</scope>
</reference>
<dbReference type="PANTHER" id="PTHR43026">
    <property type="entry name" value="2-HYDROXYACID DEHYDROGENASE HOMOLOG 1-RELATED"/>
    <property type="match status" value="1"/>
</dbReference>
<dbReference type="GO" id="GO:0008720">
    <property type="term" value="F:D-lactate dehydrogenase (NAD+) activity"/>
    <property type="evidence" value="ECO:0007669"/>
    <property type="project" value="TreeGrafter"/>
</dbReference>
<evidence type="ECO:0000313" key="7">
    <source>
        <dbReference type="EMBL" id="OGD67968.1"/>
    </source>
</evidence>
<evidence type="ECO:0000259" key="6">
    <source>
        <dbReference type="Pfam" id="PF02826"/>
    </source>
</evidence>
<comment type="caution">
    <text evidence="7">The sequence shown here is derived from an EMBL/GenBank/DDBJ whole genome shotgun (WGS) entry which is preliminary data.</text>
</comment>
<evidence type="ECO:0000256" key="2">
    <source>
        <dbReference type="ARBA" id="ARBA00023002"/>
    </source>
</evidence>
<evidence type="ECO:0000256" key="4">
    <source>
        <dbReference type="RuleBase" id="RU003719"/>
    </source>
</evidence>
<dbReference type="Proteomes" id="UP000186670">
    <property type="component" value="Unassembled WGS sequence"/>
</dbReference>
<dbReference type="InterPro" id="IPR006139">
    <property type="entry name" value="D-isomer_2_OHA_DH_cat_dom"/>
</dbReference>
<dbReference type="GO" id="GO:0006564">
    <property type="term" value="P:L-serine biosynthetic process"/>
    <property type="evidence" value="ECO:0007669"/>
    <property type="project" value="UniProtKB-ARBA"/>
</dbReference>
<dbReference type="PROSITE" id="PS00065">
    <property type="entry name" value="D_2_HYDROXYACID_DH_1"/>
    <property type="match status" value="1"/>
</dbReference>
<proteinExistence type="inferred from homology"/>
<dbReference type="PANTHER" id="PTHR43026:SF1">
    <property type="entry name" value="2-HYDROXYACID DEHYDROGENASE HOMOLOG 1-RELATED"/>
    <property type="match status" value="1"/>
</dbReference>
<dbReference type="SUPFAM" id="SSF52283">
    <property type="entry name" value="Formate/glycerate dehydrogenase catalytic domain-like"/>
    <property type="match status" value="1"/>
</dbReference>
<dbReference type="Pfam" id="PF00389">
    <property type="entry name" value="2-Hacid_dh"/>
    <property type="match status" value="1"/>
</dbReference>